<proteinExistence type="predicted"/>
<accession>A0A8X6WN98</accession>
<evidence type="ECO:0000313" key="3">
    <source>
        <dbReference type="Proteomes" id="UP000886998"/>
    </source>
</evidence>
<dbReference type="Proteomes" id="UP000886998">
    <property type="component" value="Unassembled WGS sequence"/>
</dbReference>
<organism evidence="2 3">
    <name type="scientific">Trichonephila inaurata madagascariensis</name>
    <dbReference type="NCBI Taxonomy" id="2747483"/>
    <lineage>
        <taxon>Eukaryota</taxon>
        <taxon>Metazoa</taxon>
        <taxon>Ecdysozoa</taxon>
        <taxon>Arthropoda</taxon>
        <taxon>Chelicerata</taxon>
        <taxon>Arachnida</taxon>
        <taxon>Araneae</taxon>
        <taxon>Araneomorphae</taxon>
        <taxon>Entelegynae</taxon>
        <taxon>Araneoidea</taxon>
        <taxon>Nephilidae</taxon>
        <taxon>Trichonephila</taxon>
        <taxon>Trichonephila inaurata</taxon>
    </lineage>
</organism>
<protein>
    <submittedName>
        <fullName evidence="2">Uncharacterized protein</fullName>
    </submittedName>
</protein>
<name>A0A8X6WN98_9ARAC</name>
<feature type="region of interest" description="Disordered" evidence="1">
    <location>
        <begin position="51"/>
        <end position="72"/>
    </location>
</feature>
<sequence length="165" mass="17964">MDCSVSQSDIYGTIQSSVGDLSLAECVINHGQKIIIVAVKITPNKELDDIIENDAPSSADGESRPLEPPSLLPDIGESHPCPYFVGRDLNFLKPREAREPKKKEVCECVPIIVPPPTIPLVPKVAEPLIEKLPARSVTPESEVIAINMGLEVILTERDYGKLSDI</sequence>
<dbReference type="OrthoDB" id="6435069at2759"/>
<gene>
    <name evidence="2" type="primary">NCL1_38290</name>
    <name evidence="2" type="ORF">TNIN_45421</name>
</gene>
<dbReference type="EMBL" id="BMAV01000515">
    <property type="protein sequence ID" value="GFY37825.1"/>
    <property type="molecule type" value="Genomic_DNA"/>
</dbReference>
<keyword evidence="3" id="KW-1185">Reference proteome</keyword>
<dbReference type="AlphaFoldDB" id="A0A8X6WN98"/>
<reference evidence="2" key="1">
    <citation type="submission" date="2020-08" db="EMBL/GenBank/DDBJ databases">
        <title>Multicomponent nature underlies the extraordinary mechanical properties of spider dragline silk.</title>
        <authorList>
            <person name="Kono N."/>
            <person name="Nakamura H."/>
            <person name="Mori M."/>
            <person name="Yoshida Y."/>
            <person name="Ohtoshi R."/>
            <person name="Malay A.D."/>
            <person name="Moran D.A.P."/>
            <person name="Tomita M."/>
            <person name="Numata K."/>
            <person name="Arakawa K."/>
        </authorList>
    </citation>
    <scope>NUCLEOTIDE SEQUENCE</scope>
</reference>
<evidence type="ECO:0000256" key="1">
    <source>
        <dbReference type="SAM" id="MobiDB-lite"/>
    </source>
</evidence>
<evidence type="ECO:0000313" key="2">
    <source>
        <dbReference type="EMBL" id="GFY37825.1"/>
    </source>
</evidence>
<comment type="caution">
    <text evidence="2">The sequence shown here is derived from an EMBL/GenBank/DDBJ whole genome shotgun (WGS) entry which is preliminary data.</text>
</comment>